<dbReference type="AlphaFoldDB" id="A0A378VYM6"/>
<proteinExistence type="predicted"/>
<accession>A0A378VYM6</accession>
<name>A0A378VYM6_NEIGO</name>
<dbReference type="EMBL" id="UGRI01000001">
    <property type="protein sequence ID" value="SUA24317.1"/>
    <property type="molecule type" value="Genomic_DNA"/>
</dbReference>
<organism evidence="2">
    <name type="scientific">Neisseria gonorrhoeae</name>
    <dbReference type="NCBI Taxonomy" id="485"/>
    <lineage>
        <taxon>Bacteria</taxon>
        <taxon>Pseudomonadati</taxon>
        <taxon>Pseudomonadota</taxon>
        <taxon>Betaproteobacteria</taxon>
        <taxon>Neisseriales</taxon>
        <taxon>Neisseriaceae</taxon>
        <taxon>Neisseria</taxon>
    </lineage>
</organism>
<protein>
    <submittedName>
        <fullName evidence="2">Uncharacterized protein</fullName>
    </submittedName>
</protein>
<gene>
    <name evidence="2" type="ORF">NCTC11421_02314</name>
</gene>
<evidence type="ECO:0000313" key="2">
    <source>
        <dbReference type="EMBL" id="SUA24317.1"/>
    </source>
</evidence>
<reference evidence="2" key="1">
    <citation type="submission" date="2018-06" db="EMBL/GenBank/DDBJ databases">
        <authorList>
            <consortium name="Pathogen Informatics"/>
            <person name="Doyle S."/>
        </authorList>
    </citation>
    <scope>NUCLEOTIDE SEQUENCE [LARGE SCALE GENOMIC DNA]</scope>
    <source>
        <strain evidence="2">NCTC11421</strain>
    </source>
</reference>
<feature type="region of interest" description="Disordered" evidence="1">
    <location>
        <begin position="25"/>
        <end position="57"/>
    </location>
</feature>
<evidence type="ECO:0000256" key="1">
    <source>
        <dbReference type="SAM" id="MobiDB-lite"/>
    </source>
</evidence>
<sequence>MHKFDKILVWILKVNYALNATQRNATQRNATQRNATQRNATQRNATQRNATQRNATQRNSTIIFNGKVIVWDSCFVFSVIMPQNNRKPPLFVS</sequence>